<dbReference type="EMBL" id="CP018839">
    <property type="protein sequence ID" value="APR05195.1"/>
    <property type="molecule type" value="Genomic_DNA"/>
</dbReference>
<reference evidence="5 6" key="1">
    <citation type="submission" date="2016-12" db="EMBL/GenBank/DDBJ databases">
        <title>Complete genome sequence of Thauera chlorobenzoica, a Betaproteobacterium degrading haloaromatics anaerobically to CO2 and halides.</title>
        <authorList>
            <person name="Goris T."/>
            <person name="Mergelsberg M."/>
            <person name="Boll M."/>
        </authorList>
    </citation>
    <scope>NUCLEOTIDE SEQUENCE [LARGE SCALE GENOMIC DNA]</scope>
    <source>
        <strain evidence="5 6">3CB1</strain>
    </source>
</reference>
<dbReference type="SUPFAM" id="SSF51182">
    <property type="entry name" value="RmlC-like cupins"/>
    <property type="match status" value="1"/>
</dbReference>
<dbReference type="Gene3D" id="1.10.10.60">
    <property type="entry name" value="Homeodomain-like"/>
    <property type="match status" value="1"/>
</dbReference>
<evidence type="ECO:0000256" key="2">
    <source>
        <dbReference type="ARBA" id="ARBA00023015"/>
    </source>
</evidence>
<dbReference type="GO" id="GO:0043565">
    <property type="term" value="F:sequence-specific DNA binding"/>
    <property type="evidence" value="ECO:0007669"/>
    <property type="project" value="InterPro"/>
</dbReference>
<dbReference type="FunFam" id="1.10.10.60:FF:000132">
    <property type="entry name" value="AraC family transcriptional regulator"/>
    <property type="match status" value="1"/>
</dbReference>
<organism evidence="5 6">
    <name type="scientific">Thauera chlorobenzoica</name>
    <dbReference type="NCBI Taxonomy" id="96773"/>
    <lineage>
        <taxon>Bacteria</taxon>
        <taxon>Pseudomonadati</taxon>
        <taxon>Pseudomonadota</taxon>
        <taxon>Betaproteobacteria</taxon>
        <taxon>Rhodocyclales</taxon>
        <taxon>Zoogloeaceae</taxon>
        <taxon>Thauera</taxon>
    </lineage>
</organism>
<dbReference type="OrthoDB" id="9804543at2"/>
<dbReference type="InterPro" id="IPR018062">
    <property type="entry name" value="HTH_AraC-typ_CS"/>
</dbReference>
<dbReference type="SUPFAM" id="SSF46689">
    <property type="entry name" value="Homeodomain-like"/>
    <property type="match status" value="1"/>
</dbReference>
<keyword evidence="2" id="KW-0805">Transcription regulation</keyword>
<dbReference type="PROSITE" id="PS00041">
    <property type="entry name" value="HTH_ARAC_FAMILY_1"/>
    <property type="match status" value="1"/>
</dbReference>
<evidence type="ECO:0000313" key="5">
    <source>
        <dbReference type="EMBL" id="APR05195.1"/>
    </source>
</evidence>
<dbReference type="GO" id="GO:0003700">
    <property type="term" value="F:DNA-binding transcription factor activity"/>
    <property type="evidence" value="ECO:0007669"/>
    <property type="project" value="InterPro"/>
</dbReference>
<dbReference type="InterPro" id="IPR018060">
    <property type="entry name" value="HTH_AraC"/>
</dbReference>
<protein>
    <submittedName>
        <fullName evidence="5">Transcriptional regulator, AraC family</fullName>
    </submittedName>
</protein>
<dbReference type="CDD" id="cd06124">
    <property type="entry name" value="cupin_NimR-like_N"/>
    <property type="match status" value="1"/>
</dbReference>
<proteinExistence type="predicted"/>
<accession>A0A1H5RQE3</accession>
<evidence type="ECO:0000256" key="1">
    <source>
        <dbReference type="ARBA" id="ARBA00022491"/>
    </source>
</evidence>
<dbReference type="SMART" id="SM00342">
    <property type="entry name" value="HTH_ARAC"/>
    <property type="match status" value="1"/>
</dbReference>
<dbReference type="Pfam" id="PF12833">
    <property type="entry name" value="HTH_18"/>
    <property type="match status" value="1"/>
</dbReference>
<dbReference type="AlphaFoldDB" id="A0A1H5RQE3"/>
<evidence type="ECO:0000256" key="4">
    <source>
        <dbReference type="ARBA" id="ARBA00023163"/>
    </source>
</evidence>
<sequence length="264" mass="29237">MLLDASLRHFDPDRITSPAIALRVETTRNDNETPVHRHRKGQLVLALRGAISCEVPHALWMVPPNCAVWVPGAMPHSNRVTPNARICLLFVAPGATALPHRCCTLAISPLVRELIQHLADQPHEYAADSATGRVARVLLDELPNMPVEQLHLPISDEPHIRHIADALTRNPADRATLPEWAARVATSERTLARLMLRETGLSFGRWRQQLQLLVALRRLAAGASVQQVSAELGYESVTAFITMFKKALGRPPGKYLASLTQDER</sequence>
<keyword evidence="3" id="KW-0238">DNA-binding</keyword>
<dbReference type="PROSITE" id="PS01124">
    <property type="entry name" value="HTH_ARAC_FAMILY_2"/>
    <property type="match status" value="1"/>
</dbReference>
<keyword evidence="1" id="KW-0678">Repressor</keyword>
<gene>
    <name evidence="5" type="ORF">Tchl_2355</name>
</gene>
<dbReference type="PANTHER" id="PTHR11019:SF199">
    <property type="entry name" value="HTH-TYPE TRANSCRIPTIONAL REGULATOR NIMR"/>
    <property type="match status" value="1"/>
</dbReference>
<evidence type="ECO:0000313" key="6">
    <source>
        <dbReference type="Proteomes" id="UP000185739"/>
    </source>
</evidence>
<dbReference type="Proteomes" id="UP000185739">
    <property type="component" value="Chromosome"/>
</dbReference>
<dbReference type="InterPro" id="IPR011051">
    <property type="entry name" value="RmlC_Cupin_sf"/>
</dbReference>
<keyword evidence="6" id="KW-1185">Reference proteome</keyword>
<dbReference type="PANTHER" id="PTHR11019">
    <property type="entry name" value="HTH-TYPE TRANSCRIPTIONAL REGULATOR NIMR"/>
    <property type="match status" value="1"/>
</dbReference>
<keyword evidence="4" id="KW-0804">Transcription</keyword>
<dbReference type="InterPro" id="IPR009057">
    <property type="entry name" value="Homeodomain-like_sf"/>
</dbReference>
<name>A0A1H5RQE3_9RHOO</name>
<dbReference type="KEGG" id="tcl:Tchl_2355"/>
<evidence type="ECO:0000256" key="3">
    <source>
        <dbReference type="ARBA" id="ARBA00023125"/>
    </source>
</evidence>
<dbReference type="RefSeq" id="WP_075148596.1">
    <property type="nucleotide sequence ID" value="NZ_CP018839.1"/>
</dbReference>
<dbReference type="STRING" id="96773.Tchl_2355"/>